<dbReference type="Pfam" id="PF00672">
    <property type="entry name" value="HAMP"/>
    <property type="match status" value="1"/>
</dbReference>
<evidence type="ECO:0000256" key="8">
    <source>
        <dbReference type="ARBA" id="ARBA00023012"/>
    </source>
</evidence>
<comment type="catalytic activity">
    <reaction evidence="1">
        <text>ATP + protein L-histidine = ADP + protein N-phospho-L-histidine.</text>
        <dbReference type="EC" id="2.7.13.3"/>
    </reaction>
</comment>
<dbReference type="SUPFAM" id="SSF158472">
    <property type="entry name" value="HAMP domain-like"/>
    <property type="match status" value="1"/>
</dbReference>
<dbReference type="EC" id="2.7.13.3" evidence="2"/>
<dbReference type="InterPro" id="IPR036097">
    <property type="entry name" value="HisK_dim/P_sf"/>
</dbReference>
<keyword evidence="4" id="KW-0808">Transferase</keyword>
<dbReference type="PROSITE" id="PS50885">
    <property type="entry name" value="HAMP"/>
    <property type="match status" value="1"/>
</dbReference>
<dbReference type="InterPro" id="IPR036890">
    <property type="entry name" value="HATPase_C_sf"/>
</dbReference>
<accession>X1MQH3</accession>
<keyword evidence="9" id="KW-0472">Membrane</keyword>
<dbReference type="InterPro" id="IPR003594">
    <property type="entry name" value="HATPase_dom"/>
</dbReference>
<dbReference type="GO" id="GO:0016020">
    <property type="term" value="C:membrane"/>
    <property type="evidence" value="ECO:0007669"/>
    <property type="project" value="InterPro"/>
</dbReference>
<name>X1MQH3_9ZZZZ</name>
<dbReference type="AlphaFoldDB" id="X1MQH3"/>
<reference evidence="12" key="1">
    <citation type="journal article" date="2014" name="Front. Microbiol.">
        <title>High frequency of phylogenetically diverse reductive dehalogenase-homologous genes in deep subseafloor sedimentary metagenomes.</title>
        <authorList>
            <person name="Kawai M."/>
            <person name="Futagami T."/>
            <person name="Toyoda A."/>
            <person name="Takaki Y."/>
            <person name="Nishi S."/>
            <person name="Hori S."/>
            <person name="Arai W."/>
            <person name="Tsubouchi T."/>
            <person name="Morono Y."/>
            <person name="Uchiyama I."/>
            <person name="Ito T."/>
            <person name="Fujiyama A."/>
            <person name="Inagaki F."/>
            <person name="Takami H."/>
        </authorList>
    </citation>
    <scope>NUCLEOTIDE SEQUENCE</scope>
    <source>
        <strain evidence="12">Expedition CK06-06</strain>
    </source>
</reference>
<gene>
    <name evidence="12" type="ORF">S06H3_18780</name>
</gene>
<feature type="non-terminal residue" evidence="12">
    <location>
        <position position="308"/>
    </location>
</feature>
<dbReference type="SMART" id="SM00304">
    <property type="entry name" value="HAMP"/>
    <property type="match status" value="1"/>
</dbReference>
<evidence type="ECO:0000256" key="4">
    <source>
        <dbReference type="ARBA" id="ARBA00022679"/>
    </source>
</evidence>
<evidence type="ECO:0000313" key="12">
    <source>
        <dbReference type="EMBL" id="GAI16930.1"/>
    </source>
</evidence>
<comment type="caution">
    <text evidence="12">The sequence shown here is derived from an EMBL/GenBank/DDBJ whole genome shotgun (WGS) entry which is preliminary data.</text>
</comment>
<proteinExistence type="predicted"/>
<keyword evidence="6" id="KW-0418">Kinase</keyword>
<evidence type="ECO:0000259" key="11">
    <source>
        <dbReference type="PROSITE" id="PS50885"/>
    </source>
</evidence>
<dbReference type="CDD" id="cd06225">
    <property type="entry name" value="HAMP"/>
    <property type="match status" value="1"/>
</dbReference>
<dbReference type="InterPro" id="IPR004358">
    <property type="entry name" value="Sig_transdc_His_kin-like_C"/>
</dbReference>
<evidence type="ECO:0000256" key="9">
    <source>
        <dbReference type="SAM" id="Phobius"/>
    </source>
</evidence>
<evidence type="ECO:0000256" key="7">
    <source>
        <dbReference type="ARBA" id="ARBA00022840"/>
    </source>
</evidence>
<evidence type="ECO:0000256" key="6">
    <source>
        <dbReference type="ARBA" id="ARBA00022777"/>
    </source>
</evidence>
<dbReference type="SMART" id="SM00387">
    <property type="entry name" value="HATPase_c"/>
    <property type="match status" value="1"/>
</dbReference>
<dbReference type="SMART" id="SM00388">
    <property type="entry name" value="HisKA"/>
    <property type="match status" value="1"/>
</dbReference>
<organism evidence="12">
    <name type="scientific">marine sediment metagenome</name>
    <dbReference type="NCBI Taxonomy" id="412755"/>
    <lineage>
        <taxon>unclassified sequences</taxon>
        <taxon>metagenomes</taxon>
        <taxon>ecological metagenomes</taxon>
    </lineage>
</organism>
<keyword evidence="3" id="KW-0597">Phosphoprotein</keyword>
<dbReference type="GO" id="GO:0000155">
    <property type="term" value="F:phosphorelay sensor kinase activity"/>
    <property type="evidence" value="ECO:0007669"/>
    <property type="project" value="InterPro"/>
</dbReference>
<dbReference type="InterPro" id="IPR003661">
    <property type="entry name" value="HisK_dim/P_dom"/>
</dbReference>
<dbReference type="InterPro" id="IPR005467">
    <property type="entry name" value="His_kinase_dom"/>
</dbReference>
<feature type="domain" description="HAMP" evidence="11">
    <location>
        <begin position="36"/>
        <end position="88"/>
    </location>
</feature>
<keyword evidence="9" id="KW-0812">Transmembrane</keyword>
<dbReference type="SUPFAM" id="SSF55874">
    <property type="entry name" value="ATPase domain of HSP90 chaperone/DNA topoisomerase II/histidine kinase"/>
    <property type="match status" value="1"/>
</dbReference>
<dbReference type="PANTHER" id="PTHR43065">
    <property type="entry name" value="SENSOR HISTIDINE KINASE"/>
    <property type="match status" value="1"/>
</dbReference>
<keyword evidence="8" id="KW-0902">Two-component regulatory system</keyword>
<dbReference type="Gene3D" id="3.30.565.10">
    <property type="entry name" value="Histidine kinase-like ATPase, C-terminal domain"/>
    <property type="match status" value="1"/>
</dbReference>
<dbReference type="CDD" id="cd00082">
    <property type="entry name" value="HisKA"/>
    <property type="match status" value="1"/>
</dbReference>
<dbReference type="PANTHER" id="PTHR43065:SF10">
    <property type="entry name" value="PEROXIDE STRESS-ACTIVATED HISTIDINE KINASE MAK3"/>
    <property type="match status" value="1"/>
</dbReference>
<protein>
    <recommendedName>
        <fullName evidence="2">histidine kinase</fullName>
        <ecNumber evidence="2">2.7.13.3</ecNumber>
    </recommendedName>
</protein>
<feature type="non-terminal residue" evidence="12">
    <location>
        <position position="1"/>
    </location>
</feature>
<dbReference type="PRINTS" id="PR00344">
    <property type="entry name" value="BCTRLSENSOR"/>
</dbReference>
<dbReference type="GO" id="GO:0005524">
    <property type="term" value="F:ATP binding"/>
    <property type="evidence" value="ECO:0007669"/>
    <property type="project" value="UniProtKB-KW"/>
</dbReference>
<evidence type="ECO:0000256" key="2">
    <source>
        <dbReference type="ARBA" id="ARBA00012438"/>
    </source>
</evidence>
<dbReference type="EMBL" id="BARV01009535">
    <property type="protein sequence ID" value="GAI16930.1"/>
    <property type="molecule type" value="Genomic_DNA"/>
</dbReference>
<dbReference type="Pfam" id="PF00512">
    <property type="entry name" value="HisKA"/>
    <property type="match status" value="1"/>
</dbReference>
<evidence type="ECO:0000256" key="5">
    <source>
        <dbReference type="ARBA" id="ARBA00022741"/>
    </source>
</evidence>
<evidence type="ECO:0000259" key="10">
    <source>
        <dbReference type="PROSITE" id="PS50109"/>
    </source>
</evidence>
<feature type="transmembrane region" description="Helical" evidence="9">
    <location>
        <begin position="12"/>
        <end position="34"/>
    </location>
</feature>
<dbReference type="Gene3D" id="6.10.340.10">
    <property type="match status" value="1"/>
</dbReference>
<sequence>ETPIATFIYKTQFNAVIISFLALAVLILITFRLFEKIINRPLSQLKDQMRLVQGGNLSVQLKPLKNDDIGDLTQSFNIMVANLKHAKEEIEELHSREIERAGHLASMGELAAGLAHEIKNPIAGIKGALEIINQRTDPSDPKKEIFTEVLHQTDRIYNIVQDLLSYARPKEVNLKPANPNECIQGAITLTQSQTQDKDIRFHFDGLKENIRILCDENKLQEVVLNLMINSIAAIEEKGEISINMKPKKNQMLEITIADNGKGIKKDHLSQVFHPFFTTKRRGTGLGLSICKKIIDAHKGSIDVKSEEG</sequence>
<feature type="domain" description="Histidine kinase" evidence="10">
    <location>
        <begin position="113"/>
        <end position="308"/>
    </location>
</feature>
<dbReference type="PROSITE" id="PS50109">
    <property type="entry name" value="HIS_KIN"/>
    <property type="match status" value="1"/>
</dbReference>
<evidence type="ECO:0000256" key="3">
    <source>
        <dbReference type="ARBA" id="ARBA00022553"/>
    </source>
</evidence>
<dbReference type="InterPro" id="IPR003660">
    <property type="entry name" value="HAMP_dom"/>
</dbReference>
<keyword evidence="9" id="KW-1133">Transmembrane helix</keyword>
<dbReference type="Pfam" id="PF02518">
    <property type="entry name" value="HATPase_c"/>
    <property type="match status" value="1"/>
</dbReference>
<evidence type="ECO:0000256" key="1">
    <source>
        <dbReference type="ARBA" id="ARBA00000085"/>
    </source>
</evidence>
<dbReference type="Gene3D" id="1.10.287.130">
    <property type="match status" value="1"/>
</dbReference>
<keyword evidence="7" id="KW-0067">ATP-binding</keyword>
<keyword evidence="5" id="KW-0547">Nucleotide-binding</keyword>
<dbReference type="SUPFAM" id="SSF47384">
    <property type="entry name" value="Homodimeric domain of signal transducing histidine kinase"/>
    <property type="match status" value="1"/>
</dbReference>